<keyword evidence="7 8" id="KW-0066">ATP synthesis</keyword>
<evidence type="ECO:0000256" key="2">
    <source>
        <dbReference type="ARBA" id="ARBA00005712"/>
    </source>
</evidence>
<dbReference type="Gene3D" id="2.60.15.10">
    <property type="entry name" value="F0F1 ATP synthase delta/epsilon subunit, N-terminal"/>
    <property type="match status" value="1"/>
</dbReference>
<accession>A0A2M8KDV5</accession>
<organism evidence="11 12">
    <name type="scientific">Candidatus Portnoybacteria bacterium CG10_big_fil_rev_8_21_14_0_10_36_7</name>
    <dbReference type="NCBI Taxonomy" id="1974812"/>
    <lineage>
        <taxon>Bacteria</taxon>
        <taxon>Candidatus Portnoyibacteriota</taxon>
    </lineage>
</organism>
<dbReference type="CDD" id="cd12152">
    <property type="entry name" value="F1-ATPase_delta"/>
    <property type="match status" value="1"/>
</dbReference>
<evidence type="ECO:0000256" key="3">
    <source>
        <dbReference type="ARBA" id="ARBA00022448"/>
    </source>
</evidence>
<keyword evidence="8" id="KW-1003">Cell membrane</keyword>
<feature type="domain" description="ATP synthase F1 complex delta/epsilon subunit N-terminal" evidence="10">
    <location>
        <begin position="3"/>
        <end position="81"/>
    </location>
</feature>
<dbReference type="Proteomes" id="UP000231450">
    <property type="component" value="Unassembled WGS sequence"/>
</dbReference>
<keyword evidence="8" id="KW-0375">Hydrogen ion transport</keyword>
<name>A0A2M8KDV5_9BACT</name>
<reference evidence="12" key="1">
    <citation type="submission" date="2017-09" db="EMBL/GenBank/DDBJ databases">
        <title>Depth-based differentiation of microbial function through sediment-hosted aquifers and enrichment of novel symbionts in the deep terrestrial subsurface.</title>
        <authorList>
            <person name="Probst A.J."/>
            <person name="Ladd B."/>
            <person name="Jarett J.K."/>
            <person name="Geller-Mcgrath D.E."/>
            <person name="Sieber C.M.K."/>
            <person name="Emerson J.B."/>
            <person name="Anantharaman K."/>
            <person name="Thomas B.C."/>
            <person name="Malmstrom R."/>
            <person name="Stieglmeier M."/>
            <person name="Klingl A."/>
            <person name="Woyke T."/>
            <person name="Ryan C.M."/>
            <person name="Banfield J.F."/>
        </authorList>
    </citation>
    <scope>NUCLEOTIDE SEQUENCE [LARGE SCALE GENOMIC DNA]</scope>
</reference>
<comment type="similarity">
    <text evidence="2 8 9">Belongs to the ATPase epsilon chain family.</text>
</comment>
<dbReference type="HAMAP" id="MF_00530">
    <property type="entry name" value="ATP_synth_epsil_bac"/>
    <property type="match status" value="1"/>
</dbReference>
<evidence type="ECO:0000256" key="9">
    <source>
        <dbReference type="RuleBase" id="RU003656"/>
    </source>
</evidence>
<comment type="subcellular location">
    <subcellularLocation>
        <location evidence="8">Cell membrane</location>
        <topology evidence="8">Peripheral membrane protein</topology>
    </subcellularLocation>
    <subcellularLocation>
        <location evidence="1">Endomembrane system</location>
        <topology evidence="1">Peripheral membrane protein</topology>
    </subcellularLocation>
</comment>
<keyword evidence="5 8" id="KW-0472">Membrane</keyword>
<dbReference type="Pfam" id="PF02823">
    <property type="entry name" value="ATP-synt_DE_N"/>
    <property type="match status" value="1"/>
</dbReference>
<dbReference type="GO" id="GO:0046933">
    <property type="term" value="F:proton-transporting ATP synthase activity, rotational mechanism"/>
    <property type="evidence" value="ECO:0007669"/>
    <property type="project" value="UniProtKB-UniRule"/>
</dbReference>
<dbReference type="NCBIfam" id="TIGR01216">
    <property type="entry name" value="ATP_synt_epsi"/>
    <property type="match status" value="1"/>
</dbReference>
<keyword evidence="3 8" id="KW-0813">Transport</keyword>
<evidence type="ECO:0000256" key="5">
    <source>
        <dbReference type="ARBA" id="ARBA00023136"/>
    </source>
</evidence>
<dbReference type="GO" id="GO:0005524">
    <property type="term" value="F:ATP binding"/>
    <property type="evidence" value="ECO:0007669"/>
    <property type="project" value="UniProtKB-UniRule"/>
</dbReference>
<evidence type="ECO:0000256" key="4">
    <source>
        <dbReference type="ARBA" id="ARBA00023065"/>
    </source>
</evidence>
<evidence type="ECO:0000256" key="8">
    <source>
        <dbReference type="HAMAP-Rule" id="MF_00530"/>
    </source>
</evidence>
<dbReference type="AlphaFoldDB" id="A0A2M8KDV5"/>
<sequence>MKIKLKIVTPERTVLEGDIDQVTLPTENGEITILPNHVSYIASLKPGEIITKASEQETHLATSGGFIEFNENNLIILSDTAERAEEIDLARAEEAKKLAKKIQEEKIVSNDTDYARVAIAIEKENARIKIAKKHHTKHNIKIN</sequence>
<protein>
    <recommendedName>
        <fullName evidence="8">ATP synthase epsilon chain</fullName>
    </recommendedName>
    <alternativeName>
        <fullName evidence="8">ATP synthase F1 sector epsilon subunit</fullName>
    </alternativeName>
    <alternativeName>
        <fullName evidence="8">F-ATPase epsilon subunit</fullName>
    </alternativeName>
</protein>
<dbReference type="PANTHER" id="PTHR13822">
    <property type="entry name" value="ATP SYNTHASE DELTA/EPSILON CHAIN"/>
    <property type="match status" value="1"/>
</dbReference>
<evidence type="ECO:0000256" key="6">
    <source>
        <dbReference type="ARBA" id="ARBA00023196"/>
    </source>
</evidence>
<keyword evidence="4 8" id="KW-0406">Ion transport</keyword>
<evidence type="ECO:0000256" key="1">
    <source>
        <dbReference type="ARBA" id="ARBA00004184"/>
    </source>
</evidence>
<dbReference type="InterPro" id="IPR001469">
    <property type="entry name" value="ATP_synth_F1_dsu/esu"/>
</dbReference>
<dbReference type="GO" id="GO:0012505">
    <property type="term" value="C:endomembrane system"/>
    <property type="evidence" value="ECO:0007669"/>
    <property type="project" value="UniProtKB-SubCell"/>
</dbReference>
<dbReference type="InterPro" id="IPR036771">
    <property type="entry name" value="ATPsynth_dsu/esu_N"/>
</dbReference>
<comment type="function">
    <text evidence="8">Produces ATP from ADP in the presence of a proton gradient across the membrane.</text>
</comment>
<dbReference type="GO" id="GO:0045259">
    <property type="term" value="C:proton-transporting ATP synthase complex"/>
    <property type="evidence" value="ECO:0007669"/>
    <property type="project" value="UniProtKB-KW"/>
</dbReference>
<dbReference type="InterPro" id="IPR020546">
    <property type="entry name" value="ATP_synth_F1_dsu/esu_N"/>
</dbReference>
<comment type="caution">
    <text evidence="11">The sequence shown here is derived from an EMBL/GenBank/DDBJ whole genome shotgun (WGS) entry which is preliminary data.</text>
</comment>
<evidence type="ECO:0000313" key="12">
    <source>
        <dbReference type="Proteomes" id="UP000231450"/>
    </source>
</evidence>
<evidence type="ECO:0000313" key="11">
    <source>
        <dbReference type="EMBL" id="PJE58098.1"/>
    </source>
</evidence>
<dbReference type="EMBL" id="PFDW01000053">
    <property type="protein sequence ID" value="PJE58098.1"/>
    <property type="molecule type" value="Genomic_DNA"/>
</dbReference>
<evidence type="ECO:0000259" key="10">
    <source>
        <dbReference type="Pfam" id="PF02823"/>
    </source>
</evidence>
<dbReference type="SUPFAM" id="SSF51344">
    <property type="entry name" value="Epsilon subunit of F1F0-ATP synthase N-terminal domain"/>
    <property type="match status" value="1"/>
</dbReference>
<evidence type="ECO:0000256" key="7">
    <source>
        <dbReference type="ARBA" id="ARBA00023310"/>
    </source>
</evidence>
<gene>
    <name evidence="8 11" type="primary">atpC</name>
    <name evidence="11" type="ORF">COU81_02540</name>
</gene>
<keyword evidence="6 8" id="KW-0139">CF(1)</keyword>
<comment type="subunit">
    <text evidence="8 9">F-type ATPases have 2 components, CF(1) - the catalytic core - and CF(0) - the membrane proton channel. CF(1) has five subunits: alpha(3), beta(3), gamma(1), delta(1), epsilon(1). CF(0) has three main subunits: a, b and c.</text>
</comment>
<proteinExistence type="inferred from homology"/>
<dbReference type="GO" id="GO:0005886">
    <property type="term" value="C:plasma membrane"/>
    <property type="evidence" value="ECO:0007669"/>
    <property type="project" value="UniProtKB-SubCell"/>
</dbReference>
<dbReference type="PANTHER" id="PTHR13822:SF10">
    <property type="entry name" value="ATP SYNTHASE EPSILON CHAIN, CHLOROPLASTIC"/>
    <property type="match status" value="1"/>
</dbReference>